<organism evidence="1 2">
    <name type="scientific">Streptomyces atriruber</name>
    <dbReference type="NCBI Taxonomy" id="545121"/>
    <lineage>
        <taxon>Bacteria</taxon>
        <taxon>Bacillati</taxon>
        <taxon>Actinomycetota</taxon>
        <taxon>Actinomycetes</taxon>
        <taxon>Kitasatosporales</taxon>
        <taxon>Streptomycetaceae</taxon>
        <taxon>Streptomyces</taxon>
    </lineage>
</organism>
<accession>A0ABV3C0D2</accession>
<dbReference type="Gene3D" id="3.40.390.10">
    <property type="entry name" value="Collagenase (Catalytic Domain)"/>
    <property type="match status" value="1"/>
</dbReference>
<protein>
    <recommendedName>
        <fullName evidence="3">Matrixin family metalloprotease</fullName>
    </recommendedName>
</protein>
<dbReference type="Proteomes" id="UP001551176">
    <property type="component" value="Unassembled WGS sequence"/>
</dbReference>
<sequence>MTAQAATVRAAAPASCIDGLRDSRARSSVDGDEIAWEDESRFDDARRHAHRAWTRNGLHRVKFPADDASRIADLEWSDVNTARAPWKNILGRWKGMPGTDAVQLNRAYLGTGKAYGDTRSRRMIAAHELGHALGFCHKNPSAYRSLLAPNTFDMPSNGRPTPRDRKNYHALWG</sequence>
<keyword evidence="2" id="KW-1185">Reference proteome</keyword>
<evidence type="ECO:0000313" key="1">
    <source>
        <dbReference type="EMBL" id="MEU6826733.1"/>
    </source>
</evidence>
<evidence type="ECO:0000313" key="2">
    <source>
        <dbReference type="Proteomes" id="UP001551176"/>
    </source>
</evidence>
<gene>
    <name evidence="1" type="ORF">ABZ921_39535</name>
</gene>
<proteinExistence type="predicted"/>
<name>A0ABV3C0D2_9ACTN</name>
<dbReference type="SUPFAM" id="SSF55486">
    <property type="entry name" value="Metalloproteases ('zincins'), catalytic domain"/>
    <property type="match status" value="1"/>
</dbReference>
<dbReference type="RefSeq" id="WP_359358204.1">
    <property type="nucleotide sequence ID" value="NZ_JBEYXV010000029.1"/>
</dbReference>
<comment type="caution">
    <text evidence="1">The sequence shown here is derived from an EMBL/GenBank/DDBJ whole genome shotgun (WGS) entry which is preliminary data.</text>
</comment>
<dbReference type="EMBL" id="JBEYXV010000029">
    <property type="protein sequence ID" value="MEU6826733.1"/>
    <property type="molecule type" value="Genomic_DNA"/>
</dbReference>
<evidence type="ECO:0008006" key="3">
    <source>
        <dbReference type="Google" id="ProtNLM"/>
    </source>
</evidence>
<reference evidence="1 2" key="1">
    <citation type="submission" date="2024-06" db="EMBL/GenBank/DDBJ databases">
        <title>The Natural Products Discovery Center: Release of the First 8490 Sequenced Strains for Exploring Actinobacteria Biosynthetic Diversity.</title>
        <authorList>
            <person name="Kalkreuter E."/>
            <person name="Kautsar S.A."/>
            <person name="Yang D."/>
            <person name="Bader C.D."/>
            <person name="Teijaro C.N."/>
            <person name="Fluegel L."/>
            <person name="Davis C.M."/>
            <person name="Simpson J.R."/>
            <person name="Lauterbach L."/>
            <person name="Steele A.D."/>
            <person name="Gui C."/>
            <person name="Meng S."/>
            <person name="Li G."/>
            <person name="Viehrig K."/>
            <person name="Ye F."/>
            <person name="Su P."/>
            <person name="Kiefer A.F."/>
            <person name="Nichols A."/>
            <person name="Cepeda A.J."/>
            <person name="Yan W."/>
            <person name="Fan B."/>
            <person name="Jiang Y."/>
            <person name="Adhikari A."/>
            <person name="Zheng C.-J."/>
            <person name="Schuster L."/>
            <person name="Cowan T.M."/>
            <person name="Smanski M.J."/>
            <person name="Chevrette M.G."/>
            <person name="De Carvalho L.P.S."/>
            <person name="Shen B."/>
        </authorList>
    </citation>
    <scope>NUCLEOTIDE SEQUENCE [LARGE SCALE GENOMIC DNA]</scope>
    <source>
        <strain evidence="1 2">NPDC046838</strain>
    </source>
</reference>
<dbReference type="InterPro" id="IPR024079">
    <property type="entry name" value="MetalloPept_cat_dom_sf"/>
</dbReference>